<accession>A0A4Y6UU12</accession>
<evidence type="ECO:0000313" key="3">
    <source>
        <dbReference type="EMBL" id="QDH20594.1"/>
    </source>
</evidence>
<name>A0A4Y6UU12_SACBS</name>
<dbReference type="Pfam" id="PF04012">
    <property type="entry name" value="PspA_IM30"/>
    <property type="match status" value="1"/>
</dbReference>
<keyword evidence="4" id="KW-1185">Reference proteome</keyword>
<dbReference type="RefSeq" id="WP_141447157.1">
    <property type="nucleotide sequence ID" value="NZ_CBCSAZ010000009.1"/>
</dbReference>
<dbReference type="KEGG" id="saca:FFV09_06780"/>
<sequence length="223" mass="26740">MSMFKRMRDITLATLNDKLEESQDPVRIIDQFLVETRQEIGEVQRLHDQCAHHSKQLRQQVDHAVSMREKREEQAMLALKADEETIAKLALQEKMLYEEKERQYLDLWNQSQETLKELGEQLNVLRNEYQTVYNKRQYYYARMETLRLQQRLNRRSGGYESDVPKMFDRLEDQMSSIEYETYSLRDIRKLGQEASRQIGEVGSILEEEMARLKEKLKRNEGKE</sequence>
<dbReference type="PANTHER" id="PTHR31088">
    <property type="entry name" value="MEMBRANE-ASSOCIATED PROTEIN VIPP1, CHLOROPLASTIC"/>
    <property type="match status" value="1"/>
</dbReference>
<evidence type="ECO:0000313" key="4">
    <source>
        <dbReference type="Proteomes" id="UP000316968"/>
    </source>
</evidence>
<dbReference type="AlphaFoldDB" id="A0A4Y6UU12"/>
<gene>
    <name evidence="3" type="ORF">FFV09_06780</name>
</gene>
<evidence type="ECO:0000256" key="1">
    <source>
        <dbReference type="ARBA" id="ARBA00043985"/>
    </source>
</evidence>
<evidence type="ECO:0000256" key="2">
    <source>
        <dbReference type="SAM" id="Coils"/>
    </source>
</evidence>
<dbReference type="PANTHER" id="PTHR31088:SF6">
    <property type="entry name" value="PHAGE SHOCK PROTEIN A"/>
    <property type="match status" value="1"/>
</dbReference>
<protein>
    <submittedName>
        <fullName evidence="3">PspA/IM30 family protein</fullName>
    </submittedName>
</protein>
<dbReference type="EMBL" id="CP041217">
    <property type="protein sequence ID" value="QDH20594.1"/>
    <property type="molecule type" value="Genomic_DNA"/>
</dbReference>
<comment type="similarity">
    <text evidence="1">Belongs to the PspA/Vipp/IM30 family.</text>
</comment>
<keyword evidence="2" id="KW-0175">Coiled coil</keyword>
<dbReference type="InterPro" id="IPR007157">
    <property type="entry name" value="PspA_VIPP1"/>
</dbReference>
<dbReference type="OrthoDB" id="9779630at2"/>
<proteinExistence type="inferred from homology"/>
<reference evidence="3 4" key="1">
    <citation type="submission" date="2019-06" db="EMBL/GenBank/DDBJ databases">
        <title>Saccharibacillus brassicae sp. nov., an endophytic bacterium isolated from Chinese cabbage seeds (Brassica pekinensis).</title>
        <authorList>
            <person name="Jiang L."/>
            <person name="Lee J."/>
            <person name="Kim S.W."/>
        </authorList>
    </citation>
    <scope>NUCLEOTIDE SEQUENCE [LARGE SCALE GENOMIC DNA]</scope>
    <source>
        <strain evidence="4">KCTC 43072 / ATSA2</strain>
    </source>
</reference>
<feature type="coiled-coil region" evidence="2">
    <location>
        <begin position="108"/>
        <end position="135"/>
    </location>
</feature>
<organism evidence="3 4">
    <name type="scientific">Saccharibacillus brassicae</name>
    <dbReference type="NCBI Taxonomy" id="2583377"/>
    <lineage>
        <taxon>Bacteria</taxon>
        <taxon>Bacillati</taxon>
        <taxon>Bacillota</taxon>
        <taxon>Bacilli</taxon>
        <taxon>Bacillales</taxon>
        <taxon>Paenibacillaceae</taxon>
        <taxon>Saccharibacillus</taxon>
    </lineage>
</organism>
<dbReference type="Proteomes" id="UP000316968">
    <property type="component" value="Chromosome"/>
</dbReference>